<evidence type="ECO:0000313" key="6">
    <source>
        <dbReference type="Proteomes" id="UP000235388"/>
    </source>
</evidence>
<dbReference type="EMBL" id="PGCI01000641">
    <property type="protein sequence ID" value="PLW23144.1"/>
    <property type="molecule type" value="Genomic_DNA"/>
</dbReference>
<keyword evidence="1" id="KW-0732">Signal</keyword>
<accession>A0A2N5VP16</accession>
<dbReference type="EMBL" id="PGCI01000004">
    <property type="protein sequence ID" value="PLW51722.1"/>
    <property type="molecule type" value="Genomic_DNA"/>
</dbReference>
<feature type="chain" id="PRO_5015084053" description="Hydrophobin" evidence="1">
    <location>
        <begin position="21"/>
        <end position="67"/>
    </location>
</feature>
<organism evidence="5 7">
    <name type="scientific">Puccinia coronata f. sp. avenae</name>
    <dbReference type="NCBI Taxonomy" id="200324"/>
    <lineage>
        <taxon>Eukaryota</taxon>
        <taxon>Fungi</taxon>
        <taxon>Dikarya</taxon>
        <taxon>Basidiomycota</taxon>
        <taxon>Pucciniomycotina</taxon>
        <taxon>Pucciniomycetes</taxon>
        <taxon>Pucciniales</taxon>
        <taxon>Pucciniaceae</taxon>
        <taxon>Puccinia</taxon>
    </lineage>
</organism>
<dbReference type="EMBL" id="PGCJ01000810">
    <property type="protein sequence ID" value="PLW19602.1"/>
    <property type="molecule type" value="Genomic_DNA"/>
</dbReference>
<evidence type="ECO:0000313" key="4">
    <source>
        <dbReference type="EMBL" id="PLW49073.1"/>
    </source>
</evidence>
<evidence type="ECO:0008006" key="8">
    <source>
        <dbReference type="Google" id="ProtNLM"/>
    </source>
</evidence>
<dbReference type="Proteomes" id="UP000235388">
    <property type="component" value="Unassembled WGS sequence"/>
</dbReference>
<keyword evidence="6" id="KW-1185">Reference proteome</keyword>
<name>A0A2N5VP16_9BASI</name>
<reference evidence="6 7" key="1">
    <citation type="submission" date="2017-11" db="EMBL/GenBank/DDBJ databases">
        <title>De novo assembly and phasing of dikaryotic genomes from two isolates of Puccinia coronata f. sp. avenae, the causal agent of oat crown rust.</title>
        <authorList>
            <person name="Miller M.E."/>
            <person name="Zhang Y."/>
            <person name="Omidvar V."/>
            <person name="Sperschneider J."/>
            <person name="Schwessinger B."/>
            <person name="Raley C."/>
            <person name="Palmer J.M."/>
            <person name="Garnica D."/>
            <person name="Upadhyaya N."/>
            <person name="Rathjen J."/>
            <person name="Taylor J.M."/>
            <person name="Park R.F."/>
            <person name="Dodds P.N."/>
            <person name="Hirsch C.D."/>
            <person name="Kianian S.F."/>
            <person name="Figueroa M."/>
        </authorList>
    </citation>
    <scope>NUCLEOTIDE SEQUENCE [LARGE SCALE GENOMIC DNA]</scope>
    <source>
        <strain evidence="2">12NC29</strain>
        <strain evidence="5">12SD80</strain>
    </source>
</reference>
<proteinExistence type="predicted"/>
<evidence type="ECO:0000256" key="1">
    <source>
        <dbReference type="SAM" id="SignalP"/>
    </source>
</evidence>
<dbReference type="EMBL" id="PGCJ01000098">
    <property type="protein sequence ID" value="PLW49073.1"/>
    <property type="molecule type" value="Genomic_DNA"/>
</dbReference>
<evidence type="ECO:0000313" key="5">
    <source>
        <dbReference type="EMBL" id="PLW51722.1"/>
    </source>
</evidence>
<dbReference type="Proteomes" id="UP000235392">
    <property type="component" value="Unassembled WGS sequence"/>
</dbReference>
<gene>
    <name evidence="4" type="ORF">PCANC_12135</name>
    <name evidence="2" type="ORF">PCANC_14946</name>
    <name evidence="5" type="ORF">PCASD_00566</name>
    <name evidence="3" type="ORF">PCASD_16505</name>
</gene>
<evidence type="ECO:0000313" key="2">
    <source>
        <dbReference type="EMBL" id="PLW19602.1"/>
    </source>
</evidence>
<feature type="signal peptide" evidence="1">
    <location>
        <begin position="1"/>
        <end position="20"/>
    </location>
</feature>
<protein>
    <recommendedName>
        <fullName evidence="8">Hydrophobin</fullName>
    </recommendedName>
</protein>
<sequence>MNFNVSAGIALAFFLGLAIASPLPHQRLSDDHKCHGILTCNKVDLGLEHLIKVGDLGPVTGIIPIGN</sequence>
<dbReference type="AlphaFoldDB" id="A0A2N5VP16"/>
<evidence type="ECO:0000313" key="7">
    <source>
        <dbReference type="Proteomes" id="UP000235392"/>
    </source>
</evidence>
<evidence type="ECO:0000313" key="3">
    <source>
        <dbReference type="EMBL" id="PLW23144.1"/>
    </source>
</evidence>
<comment type="caution">
    <text evidence="5">The sequence shown here is derived from an EMBL/GenBank/DDBJ whole genome shotgun (WGS) entry which is preliminary data.</text>
</comment>